<comment type="caution">
    <text evidence="2">The sequence shown here is derived from an EMBL/GenBank/DDBJ whole genome shotgun (WGS) entry which is preliminary data.</text>
</comment>
<gene>
    <name evidence="2" type="ORF">H7993_03840</name>
</gene>
<keyword evidence="1" id="KW-0812">Transmembrane</keyword>
<feature type="transmembrane region" description="Helical" evidence="1">
    <location>
        <begin position="237"/>
        <end position="259"/>
    </location>
</feature>
<protein>
    <submittedName>
        <fullName evidence="2">Uncharacterized protein</fullName>
    </submittedName>
</protein>
<keyword evidence="3" id="KW-1185">Reference proteome</keyword>
<keyword evidence="1" id="KW-0472">Membrane</keyword>
<feature type="transmembrane region" description="Helical" evidence="1">
    <location>
        <begin position="297"/>
        <end position="314"/>
    </location>
</feature>
<feature type="transmembrane region" description="Helical" evidence="1">
    <location>
        <begin position="355"/>
        <end position="374"/>
    </location>
</feature>
<evidence type="ECO:0000256" key="1">
    <source>
        <dbReference type="SAM" id="Phobius"/>
    </source>
</evidence>
<sequence length="653" mass="72298">MRDTKTVLHQPQQRHMGVYVGICLALLFLYLLLSRLAPVRVGDGSEYYAMYLAWRDTLQPWMNPASFASYQQLYSEHGIADLVTLEWLQTAFPALQLGDMADFNHFWFYSFLAFVVSKAVSLVGLVLVPHQAFLALHWLLLCITGMTAYRLYGKRGIGVFTVLTLFSPMLWFTDKVHTEVLTYCLTLMGIMFVFSRLYLAGALAIGIAATQNPSFALVAFIPFAYRFVLLRTQRFTLFEVCLVVGTAFAVMAHPVYYFLRFGVITPQLLAGGASLGSNLSTFYIWILDPDLGLLPNWPVGVFFILTAVALLKWAKPRAGEGGDRAFYVFLGAFFLINFYAHSSTINLNSAGTPGVARYSLWYLPAFFPVVYFVARCLPFGRVMTALWTLMLLALGIYGIQQNNPVKPEQYSSPSWLSNVIQTNVPGIYYPPAEVFTERYSGYGEAIKVLKPRAVLGPDCHKLFVFAGQRERMVTAPSLCTLDLKKLENLVETDFAGVTEDQYVQLSKDQLASAAFIIAPGSYQVGTNGTGSPMIGDGWFATEPWGRWSSANATLVLPCNPAQPYAGKESLSLNLHVESFADQPVQISQDGNVLFDGALPADGLIPVKVKVDSCKTPILTLDVHVENAKSALERGLSDDPRRLGVGLRGVELLP</sequence>
<name>A0A7X1G339_9PSED</name>
<feature type="transmembrane region" description="Helical" evidence="1">
    <location>
        <begin position="16"/>
        <end position="33"/>
    </location>
</feature>
<dbReference type="Proteomes" id="UP000546173">
    <property type="component" value="Unassembled WGS sequence"/>
</dbReference>
<feature type="transmembrane region" description="Helical" evidence="1">
    <location>
        <begin position="326"/>
        <end position="343"/>
    </location>
</feature>
<feature type="transmembrane region" description="Helical" evidence="1">
    <location>
        <begin position="381"/>
        <end position="399"/>
    </location>
</feature>
<evidence type="ECO:0000313" key="2">
    <source>
        <dbReference type="EMBL" id="MBC2677515.1"/>
    </source>
</evidence>
<organism evidence="2 3">
    <name type="scientific">Pseudomonas baltica</name>
    <dbReference type="NCBI Taxonomy" id="2762576"/>
    <lineage>
        <taxon>Bacteria</taxon>
        <taxon>Pseudomonadati</taxon>
        <taxon>Pseudomonadota</taxon>
        <taxon>Gammaproteobacteria</taxon>
        <taxon>Pseudomonadales</taxon>
        <taxon>Pseudomonadaceae</taxon>
        <taxon>Pseudomonas</taxon>
    </lineage>
</organism>
<feature type="transmembrane region" description="Helical" evidence="1">
    <location>
        <begin position="133"/>
        <end position="151"/>
    </location>
</feature>
<evidence type="ECO:0000313" key="3">
    <source>
        <dbReference type="Proteomes" id="UP000546173"/>
    </source>
</evidence>
<keyword evidence="1" id="KW-1133">Transmembrane helix</keyword>
<feature type="transmembrane region" description="Helical" evidence="1">
    <location>
        <begin position="106"/>
        <end position="128"/>
    </location>
</feature>
<dbReference type="AlphaFoldDB" id="A0A7X1G339"/>
<dbReference type="EMBL" id="JACMYH010000001">
    <property type="protein sequence ID" value="MBC2677515.1"/>
    <property type="molecule type" value="Genomic_DNA"/>
</dbReference>
<reference evidence="2 3" key="1">
    <citation type="submission" date="2020-08" db="EMBL/GenBank/DDBJ databases">
        <title>Pseudomonas sp. nov.</title>
        <authorList>
            <person name="Gieschler S."/>
            <person name="Fiedler G."/>
            <person name="Brinks E."/>
            <person name="Boehnlein C."/>
            <person name="Franz C.M.A.P."/>
            <person name="Kabisch J."/>
        </authorList>
    </citation>
    <scope>NUCLEOTIDE SEQUENCE [LARGE SCALE GENOMIC DNA]</scope>
    <source>
        <strain evidence="2 3">MBT-2</strain>
    </source>
</reference>
<feature type="transmembrane region" description="Helical" evidence="1">
    <location>
        <begin position="180"/>
        <end position="199"/>
    </location>
</feature>
<accession>A0A7X1G339</accession>
<feature type="transmembrane region" description="Helical" evidence="1">
    <location>
        <begin position="157"/>
        <end position="173"/>
    </location>
</feature>
<dbReference type="RefSeq" id="WP_185793496.1">
    <property type="nucleotide sequence ID" value="NZ_JACMYH010000001.1"/>
</dbReference>
<proteinExistence type="predicted"/>
<feature type="transmembrane region" description="Helical" evidence="1">
    <location>
        <begin position="205"/>
        <end position="225"/>
    </location>
</feature>